<evidence type="ECO:0000256" key="2">
    <source>
        <dbReference type="PROSITE-ProRule" id="PRU00339"/>
    </source>
</evidence>
<keyword evidence="1 3" id="KW-0808">Transferase</keyword>
<dbReference type="Pfam" id="PF13469">
    <property type="entry name" value="Sulfotransfer_3"/>
    <property type="match status" value="1"/>
</dbReference>
<dbReference type="OrthoDB" id="9800698at2"/>
<proteinExistence type="predicted"/>
<evidence type="ECO:0000313" key="4">
    <source>
        <dbReference type="Proteomes" id="UP000024816"/>
    </source>
</evidence>
<dbReference type="RefSeq" id="WP_035579138.1">
    <property type="nucleotide sequence ID" value="NZ_ARYJ01000003.1"/>
</dbReference>
<name>A0A059FG42_9PROT</name>
<dbReference type="eggNOG" id="COG0457">
    <property type="taxonomic scope" value="Bacteria"/>
</dbReference>
<accession>A0A059FG42</accession>
<protein>
    <submittedName>
        <fullName evidence="3">Sulfotransferase domain-containing protein</fullName>
    </submittedName>
</protein>
<keyword evidence="2" id="KW-0802">TPR repeat</keyword>
<dbReference type="Pfam" id="PF13432">
    <property type="entry name" value="TPR_16"/>
    <property type="match status" value="2"/>
</dbReference>
<dbReference type="PROSITE" id="PS50005">
    <property type="entry name" value="TPR"/>
    <property type="match status" value="1"/>
</dbReference>
<dbReference type="Gene3D" id="1.25.40.10">
    <property type="entry name" value="Tetratricopeptide repeat domain"/>
    <property type="match status" value="1"/>
</dbReference>
<dbReference type="PROSITE" id="PS50293">
    <property type="entry name" value="TPR_REGION"/>
    <property type="match status" value="1"/>
</dbReference>
<dbReference type="EMBL" id="ARYJ01000003">
    <property type="protein sequence ID" value="KCZ89589.1"/>
    <property type="molecule type" value="Genomic_DNA"/>
</dbReference>
<feature type="repeat" description="TPR" evidence="2">
    <location>
        <begin position="154"/>
        <end position="187"/>
    </location>
</feature>
<dbReference type="SUPFAM" id="SSF52540">
    <property type="entry name" value="P-loop containing nucleoside triphosphate hydrolases"/>
    <property type="match status" value="1"/>
</dbReference>
<organism evidence="3 4">
    <name type="scientific">Hyphomonas jannaschiana VP2</name>
    <dbReference type="NCBI Taxonomy" id="1280952"/>
    <lineage>
        <taxon>Bacteria</taxon>
        <taxon>Pseudomonadati</taxon>
        <taxon>Pseudomonadota</taxon>
        <taxon>Alphaproteobacteria</taxon>
        <taxon>Hyphomonadales</taxon>
        <taxon>Hyphomonadaceae</taxon>
        <taxon>Hyphomonas</taxon>
    </lineage>
</organism>
<dbReference type="PANTHER" id="PTHR12788">
    <property type="entry name" value="PROTEIN-TYROSINE SULFOTRANSFERASE 2"/>
    <property type="match status" value="1"/>
</dbReference>
<comment type="caution">
    <text evidence="3">The sequence shown here is derived from an EMBL/GenBank/DDBJ whole genome shotgun (WGS) entry which is preliminary data.</text>
</comment>
<dbReference type="InterPro" id="IPR026634">
    <property type="entry name" value="TPST-like"/>
</dbReference>
<dbReference type="InterPro" id="IPR027417">
    <property type="entry name" value="P-loop_NTPase"/>
</dbReference>
<sequence length="537" mass="59154">MVLNYSTEGVRRRAGDQEAQLLHRAKEFLQQKQYKEALDCCRRVLEQNSESAEGYFLMGIIACENHDYRNALGLFEGAVRKGYPGAGPFVQAARSLVGLNQPAQALKCLEQAKKRNPRDGYTLALIGSTLSKLDRHEEAVAFHRKATQASPGDALSFFNLGSSLQFLGDFENAREAYRTALKLNPGFTAAQMHLTQITKQTPERNDLAVLQKAWAERNPRDAEGGLVLAHAIAKVHEDLGDPESVMLWLDRGKALVRPQLPDRQMEDQFIYKAAGALAGALHVEGSTPADGPVFIVGLPRSGTTLVDRVLSSHSQIVSAGERHEFGACLHRATGVSAGHTYDAEVISRAANTDLTAVGQAYLKSVRAILESHQRFTDKMPVNAFFVPAILAALPSSRVICLRRQAPDSVLSIYKQHFSASASLYSYAYDLERLARYVADFHDLADTYEQKLPGTRFRIVNYERLVGSPDSEIRDILAFAGLGFEAACLDFHKNEAPVATASVSQVRQPIYTSAIGRWTQYKAALQPALAVLRDRGRL</sequence>
<dbReference type="Gene3D" id="3.40.50.300">
    <property type="entry name" value="P-loop containing nucleotide triphosphate hydrolases"/>
    <property type="match status" value="1"/>
</dbReference>
<evidence type="ECO:0000313" key="3">
    <source>
        <dbReference type="EMBL" id="KCZ89589.1"/>
    </source>
</evidence>
<dbReference type="Pfam" id="PF00515">
    <property type="entry name" value="TPR_1"/>
    <property type="match status" value="1"/>
</dbReference>
<gene>
    <name evidence="3" type="ORF">HJA_05037</name>
</gene>
<dbReference type="GO" id="GO:0008476">
    <property type="term" value="F:protein-tyrosine sulfotransferase activity"/>
    <property type="evidence" value="ECO:0007669"/>
    <property type="project" value="InterPro"/>
</dbReference>
<evidence type="ECO:0000256" key="1">
    <source>
        <dbReference type="ARBA" id="ARBA00022679"/>
    </source>
</evidence>
<dbReference type="InterPro" id="IPR019734">
    <property type="entry name" value="TPR_rpt"/>
</dbReference>
<dbReference type="SUPFAM" id="SSF48452">
    <property type="entry name" value="TPR-like"/>
    <property type="match status" value="1"/>
</dbReference>
<dbReference type="SMART" id="SM00028">
    <property type="entry name" value="TPR"/>
    <property type="match status" value="4"/>
</dbReference>
<dbReference type="STRING" id="1280952.HJA_05037"/>
<dbReference type="PANTHER" id="PTHR12788:SF10">
    <property type="entry name" value="PROTEIN-TYROSINE SULFOTRANSFERASE"/>
    <property type="match status" value="1"/>
</dbReference>
<dbReference type="AlphaFoldDB" id="A0A059FG42"/>
<reference evidence="3 4" key="1">
    <citation type="journal article" date="2014" name="Antonie Van Leeuwenhoek">
        <title>Hyphomonas beringensis sp. nov. and Hyphomonas chukchiensis sp. nov., isolated from surface seawater of the Bering Sea and Chukchi Sea.</title>
        <authorList>
            <person name="Li C."/>
            <person name="Lai Q."/>
            <person name="Li G."/>
            <person name="Dong C."/>
            <person name="Wang J."/>
            <person name="Liao Y."/>
            <person name="Shao Z."/>
        </authorList>
    </citation>
    <scope>NUCLEOTIDE SEQUENCE [LARGE SCALE GENOMIC DNA]</scope>
    <source>
        <strain evidence="3 4">VP2</strain>
    </source>
</reference>
<keyword evidence="4" id="KW-1185">Reference proteome</keyword>
<dbReference type="Proteomes" id="UP000024816">
    <property type="component" value="Unassembled WGS sequence"/>
</dbReference>
<dbReference type="InterPro" id="IPR011990">
    <property type="entry name" value="TPR-like_helical_dom_sf"/>
</dbReference>
<dbReference type="PATRIC" id="fig|1280952.3.peg.998"/>